<sequence>MATSPHRSERIFELTLVVPGLLPVLAGDFRGSGRLARLLARGRCHRALDRDPDRLLFRLCGVEPGEAPPVAPVSLLGEGEDPGGAYWLRADPVQLEADQAQVFLLGNRHLALDAGESRRLAAELDAHLREEGCALRAPHPRRWYLRLPEPADLRTHPPAAALGHAIHDFQPEGADRARWQRVATELQMLLHASPVSAGRTARGLPGPNSLWLWGGGTLPPSRPSRWDGIRGGGPLLHGLARLTGTPWAGTPGSAAEWLAQTGDGRHLVVLDGVGDAAQYGDRSAWVPAVEALLRDWLEPIVAALSADGPSRLWLLPGAGQRLELTRRLLWRWWRRPRALEMWR</sequence>
<protein>
    <recommendedName>
        <fullName evidence="3">Cofactor-independent phosphoglycerate mutase</fullName>
    </recommendedName>
</protein>
<accession>A0A369C709</accession>
<dbReference type="AlphaFoldDB" id="A0A369C709"/>
<keyword evidence="2" id="KW-1185">Reference proteome</keyword>
<dbReference type="Proteomes" id="UP000252707">
    <property type="component" value="Unassembled WGS sequence"/>
</dbReference>
<dbReference type="EMBL" id="QPJY01000006">
    <property type="protein sequence ID" value="RCX29802.1"/>
    <property type="molecule type" value="Genomic_DNA"/>
</dbReference>
<comment type="caution">
    <text evidence="1">The sequence shown here is derived from an EMBL/GenBank/DDBJ whole genome shotgun (WGS) entry which is preliminary data.</text>
</comment>
<evidence type="ECO:0008006" key="3">
    <source>
        <dbReference type="Google" id="ProtNLM"/>
    </source>
</evidence>
<evidence type="ECO:0000313" key="1">
    <source>
        <dbReference type="EMBL" id="RCX29802.1"/>
    </source>
</evidence>
<organism evidence="1 2">
    <name type="scientific">Thioalbus denitrificans</name>
    <dbReference type="NCBI Taxonomy" id="547122"/>
    <lineage>
        <taxon>Bacteria</taxon>
        <taxon>Pseudomonadati</taxon>
        <taxon>Pseudomonadota</taxon>
        <taxon>Gammaproteobacteria</taxon>
        <taxon>Chromatiales</taxon>
        <taxon>Ectothiorhodospiraceae</taxon>
        <taxon>Thioalbus</taxon>
    </lineage>
</organism>
<proteinExistence type="predicted"/>
<evidence type="ECO:0000313" key="2">
    <source>
        <dbReference type="Proteomes" id="UP000252707"/>
    </source>
</evidence>
<dbReference type="OrthoDB" id="5295974at2"/>
<dbReference type="InterPro" id="IPR016631">
    <property type="entry name" value="Regulatory_RpfE"/>
</dbReference>
<dbReference type="PIRSF" id="PIRSF015283">
    <property type="entry name" value="Regulatory_RpfE"/>
    <property type="match status" value="1"/>
</dbReference>
<dbReference type="RefSeq" id="WP_147275249.1">
    <property type="nucleotide sequence ID" value="NZ_QPJY01000006.1"/>
</dbReference>
<reference evidence="1 2" key="1">
    <citation type="submission" date="2018-07" db="EMBL/GenBank/DDBJ databases">
        <title>Genomic Encyclopedia of Type Strains, Phase IV (KMG-IV): sequencing the most valuable type-strain genomes for metagenomic binning, comparative biology and taxonomic classification.</title>
        <authorList>
            <person name="Goeker M."/>
        </authorList>
    </citation>
    <scope>NUCLEOTIDE SEQUENCE [LARGE SCALE GENOMIC DNA]</scope>
    <source>
        <strain evidence="1 2">DSM 26407</strain>
    </source>
</reference>
<name>A0A369C709_9GAMM</name>
<gene>
    <name evidence="1" type="ORF">DFQ59_10634</name>
</gene>